<evidence type="ECO:0000313" key="3">
    <source>
        <dbReference type="Proteomes" id="UP000231542"/>
    </source>
</evidence>
<evidence type="ECO:0000313" key="2">
    <source>
        <dbReference type="EMBL" id="PIS42547.1"/>
    </source>
</evidence>
<dbReference type="SUPFAM" id="SSF55811">
    <property type="entry name" value="Nudix"/>
    <property type="match status" value="1"/>
</dbReference>
<dbReference type="PANTHER" id="PTHR43736:SF1">
    <property type="entry name" value="DIHYDRONEOPTERIN TRIPHOSPHATE DIPHOSPHATASE"/>
    <property type="match status" value="1"/>
</dbReference>
<dbReference type="PANTHER" id="PTHR43736">
    <property type="entry name" value="ADP-RIBOSE PYROPHOSPHATASE"/>
    <property type="match status" value="1"/>
</dbReference>
<proteinExistence type="predicted"/>
<dbReference type="InterPro" id="IPR015797">
    <property type="entry name" value="NUDIX_hydrolase-like_dom_sf"/>
</dbReference>
<dbReference type="Pfam" id="PF00293">
    <property type="entry name" value="NUDIX"/>
    <property type="match status" value="1"/>
</dbReference>
<dbReference type="InterPro" id="IPR000086">
    <property type="entry name" value="NUDIX_hydrolase_dom"/>
</dbReference>
<dbReference type="AlphaFoldDB" id="A0A2H0YVM2"/>
<comment type="caution">
    <text evidence="2">The sequence shown here is derived from an EMBL/GenBank/DDBJ whole genome shotgun (WGS) entry which is preliminary data.</text>
</comment>
<dbReference type="EMBL" id="PEXU01000036">
    <property type="protein sequence ID" value="PIS42547.1"/>
    <property type="molecule type" value="Genomic_DNA"/>
</dbReference>
<dbReference type="Gene3D" id="3.90.79.10">
    <property type="entry name" value="Nucleoside Triphosphate Pyrophosphohydrolase"/>
    <property type="match status" value="1"/>
</dbReference>
<evidence type="ECO:0000259" key="1">
    <source>
        <dbReference type="PROSITE" id="PS51462"/>
    </source>
</evidence>
<dbReference type="Proteomes" id="UP000231542">
    <property type="component" value="Unassembled WGS sequence"/>
</dbReference>
<reference evidence="2 3" key="1">
    <citation type="submission" date="2017-09" db="EMBL/GenBank/DDBJ databases">
        <title>Depth-based differentiation of microbial function through sediment-hosted aquifers and enrichment of novel symbionts in the deep terrestrial subsurface.</title>
        <authorList>
            <person name="Probst A.J."/>
            <person name="Ladd B."/>
            <person name="Jarett J.K."/>
            <person name="Geller-Mcgrath D.E."/>
            <person name="Sieber C.M."/>
            <person name="Emerson J.B."/>
            <person name="Anantharaman K."/>
            <person name="Thomas B.C."/>
            <person name="Malmstrom R."/>
            <person name="Stieglmeier M."/>
            <person name="Klingl A."/>
            <person name="Woyke T."/>
            <person name="Ryan C.M."/>
            <person name="Banfield J.F."/>
        </authorList>
    </citation>
    <scope>NUCLEOTIDE SEQUENCE [LARGE SCALE GENOMIC DNA]</scope>
    <source>
        <strain evidence="2">CG08_land_8_20_14_0_20_40_16</strain>
    </source>
</reference>
<dbReference type="PROSITE" id="PS51462">
    <property type="entry name" value="NUDIX"/>
    <property type="match status" value="1"/>
</dbReference>
<sequence length="148" mass="17031">MIVRMETIIGVVVIIYRKTLQGSPEFLLLKHKNAFWTFAGGKVENSDKSVISGLQREMFEELGLKESEYKLIDTGIANEFIYGNEKVDRAGKKGKTHYYLGTLIQSALPRCLAEIQEIKWLSKHEILEHLAFEDIKLKFLEVCKKLKI</sequence>
<name>A0A2H0YVM2_9BACT</name>
<organism evidence="2 3">
    <name type="scientific">Candidatus Kerfeldbacteria bacterium CG08_land_8_20_14_0_20_40_16</name>
    <dbReference type="NCBI Taxonomy" id="2014244"/>
    <lineage>
        <taxon>Bacteria</taxon>
        <taxon>Candidatus Kerfeldiibacteriota</taxon>
    </lineage>
</organism>
<accession>A0A2H0YVM2</accession>
<gene>
    <name evidence="2" type="ORF">COT24_02955</name>
</gene>
<feature type="domain" description="Nudix hydrolase" evidence="1">
    <location>
        <begin position="6"/>
        <end position="143"/>
    </location>
</feature>
<protein>
    <recommendedName>
        <fullName evidence="1">Nudix hydrolase domain-containing protein</fullName>
    </recommendedName>
</protein>